<dbReference type="PANTHER" id="PTHR38109:SF1">
    <property type="entry name" value="PROTEIN YCGL"/>
    <property type="match status" value="1"/>
</dbReference>
<dbReference type="InterPro" id="IPR038068">
    <property type="entry name" value="YcgL-like_sf"/>
</dbReference>
<accession>A0A1N6S941</accession>
<reference evidence="4" key="1">
    <citation type="submission" date="2017-01" db="EMBL/GenBank/DDBJ databases">
        <authorList>
            <person name="Varghese N."/>
            <person name="Submissions S."/>
        </authorList>
    </citation>
    <scope>NUCLEOTIDE SEQUENCE [LARGE SCALE GENOMIC DNA]</scope>
    <source>
        <strain evidence="4">UM1</strain>
    </source>
</reference>
<dbReference type="STRING" id="1604334.SAMN05421546_1219"/>
<evidence type="ECO:0000313" key="3">
    <source>
        <dbReference type="EMBL" id="SIQ37638.1"/>
    </source>
</evidence>
<dbReference type="PANTHER" id="PTHR38109">
    <property type="entry name" value="PROTEIN YCGL"/>
    <property type="match status" value="1"/>
</dbReference>
<dbReference type="PROSITE" id="PS51648">
    <property type="entry name" value="YCGL"/>
    <property type="match status" value="1"/>
</dbReference>
<dbReference type="SUPFAM" id="SSF160191">
    <property type="entry name" value="YcgL-like"/>
    <property type="match status" value="1"/>
</dbReference>
<proteinExistence type="inferred from homology"/>
<gene>
    <name evidence="3" type="ORF">SAMN05421546_1219</name>
</gene>
<sequence>MLHMLAYVYKSQKRADTYVFLADRDDFARLPESLRTQLGALTFVMELELTPDRKLARENAAEVMQNLGARGFHLQFPPSTAVDPLSEDWGTDA</sequence>
<organism evidence="3 4">
    <name type="scientific">Solilutibacter tolerans</name>
    <dbReference type="NCBI Taxonomy" id="1604334"/>
    <lineage>
        <taxon>Bacteria</taxon>
        <taxon>Pseudomonadati</taxon>
        <taxon>Pseudomonadota</taxon>
        <taxon>Gammaproteobacteria</taxon>
        <taxon>Lysobacterales</taxon>
        <taxon>Lysobacteraceae</taxon>
        <taxon>Solilutibacter</taxon>
    </lineage>
</organism>
<keyword evidence="4" id="KW-1185">Reference proteome</keyword>
<evidence type="ECO:0000259" key="2">
    <source>
        <dbReference type="PROSITE" id="PS51648"/>
    </source>
</evidence>
<dbReference type="EMBL" id="FTLW01000002">
    <property type="protein sequence ID" value="SIQ37638.1"/>
    <property type="molecule type" value="Genomic_DNA"/>
</dbReference>
<dbReference type="HAMAP" id="MF_01866">
    <property type="entry name" value="UPF0745"/>
    <property type="match status" value="1"/>
</dbReference>
<dbReference type="Proteomes" id="UP000241788">
    <property type="component" value="Unassembled WGS sequence"/>
</dbReference>
<dbReference type="InterPro" id="IPR027354">
    <property type="entry name" value="YcgL_dom"/>
</dbReference>
<evidence type="ECO:0000256" key="1">
    <source>
        <dbReference type="HAMAP-Rule" id="MF_01866"/>
    </source>
</evidence>
<name>A0A1N6S941_9GAMM</name>
<dbReference type="AlphaFoldDB" id="A0A1N6S941"/>
<evidence type="ECO:0000313" key="4">
    <source>
        <dbReference type="Proteomes" id="UP000241788"/>
    </source>
</evidence>
<dbReference type="Pfam" id="PF05166">
    <property type="entry name" value="YcgL"/>
    <property type="match status" value="1"/>
</dbReference>
<feature type="domain" description="YcgL" evidence="2">
    <location>
        <begin position="4"/>
        <end position="89"/>
    </location>
</feature>
<dbReference type="Gene3D" id="3.10.510.20">
    <property type="entry name" value="YcgL domain"/>
    <property type="match status" value="1"/>
</dbReference>
<protein>
    <recommendedName>
        <fullName evidence="1">YcgL domain-containing protein SAMN05421546_1219</fullName>
    </recommendedName>
</protein>